<gene>
    <name evidence="2" type="ORF">BV510_22945</name>
    <name evidence="3" type="ORF">CRI78_19770</name>
</gene>
<sequence length="167" mass="17996">MRTSCLVAVTLGVLPLVGPPPLAHADSAGPLNGTYRATSLGDQAKTNSRVHEQATVRSTWTITTTCSFADLCAGTVTSDQGWSAEVRNMSGQWFVRRDLPGWAPCPDGVTTSPGRQIFKFYPADARGQAVRNSRTWAGWDETTGVSGACGHNLQQQITMPFRLDQIT</sequence>
<evidence type="ECO:0000256" key="1">
    <source>
        <dbReference type="SAM" id="SignalP"/>
    </source>
</evidence>
<name>A0A1Q4HLH8_9MYCO</name>
<keyword evidence="1" id="KW-0732">Signal</keyword>
<dbReference type="Proteomes" id="UP000220340">
    <property type="component" value="Unassembled WGS sequence"/>
</dbReference>
<dbReference type="AlphaFoldDB" id="A0A1Q4HLH8"/>
<feature type="signal peptide" evidence="1">
    <location>
        <begin position="1"/>
        <end position="25"/>
    </location>
</feature>
<dbReference type="EMBL" id="PDCR01000027">
    <property type="protein sequence ID" value="PEG52735.1"/>
    <property type="molecule type" value="Genomic_DNA"/>
</dbReference>
<evidence type="ECO:0000313" key="3">
    <source>
        <dbReference type="EMBL" id="PEG52735.1"/>
    </source>
</evidence>
<evidence type="ECO:0000313" key="5">
    <source>
        <dbReference type="Proteomes" id="UP000220340"/>
    </source>
</evidence>
<keyword evidence="5" id="KW-1185">Reference proteome</keyword>
<reference evidence="3 5" key="2">
    <citation type="submission" date="2017-10" db="EMBL/GenBank/DDBJ databases">
        <title>The new phylogeny of genus Mycobacterium.</title>
        <authorList>
            <person name="Tortoli E."/>
            <person name="Trovato A."/>
            <person name="Cirillo D.M."/>
        </authorList>
    </citation>
    <scope>NUCLEOTIDE SEQUENCE [LARGE SCALE GENOMIC DNA]</scope>
    <source>
        <strain evidence="3 5">IP141170001</strain>
    </source>
</reference>
<feature type="chain" id="PRO_5011899212" description="Secreted protein" evidence="1">
    <location>
        <begin position="26"/>
        <end position="167"/>
    </location>
</feature>
<dbReference type="EMBL" id="MIJD01000307">
    <property type="protein sequence ID" value="OPE48960.1"/>
    <property type="molecule type" value="Genomic_DNA"/>
</dbReference>
<reference evidence="2 4" key="1">
    <citation type="submission" date="2016-09" db="EMBL/GenBank/DDBJ databases">
        <title>genome sequences of unsequenced Mycobacteria.</title>
        <authorList>
            <person name="Greninger A.L."/>
            <person name="Jerome K.R."/>
            <person name="Mcnair B."/>
            <person name="Wallis C."/>
            <person name="Fang F."/>
        </authorList>
    </citation>
    <scope>NUCLEOTIDE SEQUENCE [LARGE SCALE GENOMIC DNA]</scope>
    <source>
        <strain evidence="2 4">BM1</strain>
    </source>
</reference>
<proteinExistence type="predicted"/>
<protein>
    <recommendedName>
        <fullName evidence="6">Secreted protein</fullName>
    </recommendedName>
</protein>
<accession>A0A1Q4HLH8</accession>
<comment type="caution">
    <text evidence="2">The sequence shown here is derived from an EMBL/GenBank/DDBJ whole genome shotgun (WGS) entry which is preliminary data.</text>
</comment>
<evidence type="ECO:0000313" key="4">
    <source>
        <dbReference type="Proteomes" id="UP000191039"/>
    </source>
</evidence>
<dbReference type="RefSeq" id="WP_073853700.1">
    <property type="nucleotide sequence ID" value="NZ_BAAATC010000018.1"/>
</dbReference>
<dbReference type="OrthoDB" id="4739449at2"/>
<evidence type="ECO:0008006" key="6">
    <source>
        <dbReference type="Google" id="ProtNLM"/>
    </source>
</evidence>
<evidence type="ECO:0000313" key="2">
    <source>
        <dbReference type="EMBL" id="OPE48960.1"/>
    </source>
</evidence>
<dbReference type="Proteomes" id="UP000191039">
    <property type="component" value="Unassembled WGS sequence"/>
</dbReference>
<organism evidence="2 4">
    <name type="scientific">Mycolicibacterium diernhoferi</name>
    <dbReference type="NCBI Taxonomy" id="1801"/>
    <lineage>
        <taxon>Bacteria</taxon>
        <taxon>Bacillati</taxon>
        <taxon>Actinomycetota</taxon>
        <taxon>Actinomycetes</taxon>
        <taxon>Mycobacteriales</taxon>
        <taxon>Mycobacteriaceae</taxon>
        <taxon>Mycolicibacterium</taxon>
    </lineage>
</organism>